<protein>
    <submittedName>
        <fullName evidence="1">Uncharacterized protein</fullName>
    </submittedName>
</protein>
<name>A0ABQ3N287_9BACI</name>
<dbReference type="Proteomes" id="UP000637074">
    <property type="component" value="Unassembled WGS sequence"/>
</dbReference>
<accession>A0ABQ3N287</accession>
<dbReference type="RefSeq" id="WP_191271858.1">
    <property type="nucleotide sequence ID" value="NZ_BNDS01000006.1"/>
</dbReference>
<evidence type="ECO:0000313" key="1">
    <source>
        <dbReference type="EMBL" id="GHH98221.1"/>
    </source>
</evidence>
<comment type="caution">
    <text evidence="1">The sequence shown here is derived from an EMBL/GenBank/DDBJ whole genome shotgun (WGS) entry which is preliminary data.</text>
</comment>
<sequence length="91" mass="10442">MTDSITEKGKVLSMLAEIHDQLEALESVLEVSFSNQRNQLNRNVQEKLSDTANKLSIMENKISQFNQHSDREEEVVFSTSAKVQNLNWAFK</sequence>
<evidence type="ECO:0000313" key="2">
    <source>
        <dbReference type="Proteomes" id="UP000637074"/>
    </source>
</evidence>
<reference evidence="1 2" key="1">
    <citation type="journal article" date="2022" name="Int. J. Syst. Evol. Microbiol.">
        <title>Neobacillus kokaensis sp. nov., isolated from soil.</title>
        <authorList>
            <person name="Yuki K."/>
            <person name="Matsubara H."/>
            <person name="Yamaguchi S."/>
        </authorList>
    </citation>
    <scope>NUCLEOTIDE SEQUENCE [LARGE SCALE GENOMIC DNA]</scope>
    <source>
        <strain evidence="1 2">LOB 377</strain>
    </source>
</reference>
<gene>
    <name evidence="1" type="ORF">AM1BK_17640</name>
</gene>
<dbReference type="EMBL" id="BNDS01000006">
    <property type="protein sequence ID" value="GHH98221.1"/>
    <property type="molecule type" value="Genomic_DNA"/>
</dbReference>
<keyword evidence="2" id="KW-1185">Reference proteome</keyword>
<proteinExistence type="predicted"/>
<organism evidence="1 2">
    <name type="scientific">Neobacillus kokaensis</name>
    <dbReference type="NCBI Taxonomy" id="2759023"/>
    <lineage>
        <taxon>Bacteria</taxon>
        <taxon>Bacillati</taxon>
        <taxon>Bacillota</taxon>
        <taxon>Bacilli</taxon>
        <taxon>Bacillales</taxon>
        <taxon>Bacillaceae</taxon>
        <taxon>Neobacillus</taxon>
    </lineage>
</organism>